<protein>
    <submittedName>
        <fullName evidence="1">Uncharacterized protein</fullName>
    </submittedName>
</protein>
<dbReference type="Proteomes" id="UP001489004">
    <property type="component" value="Unassembled WGS sequence"/>
</dbReference>
<name>A0AAW1Q5A0_9CHLO</name>
<proteinExistence type="predicted"/>
<reference evidence="1 2" key="1">
    <citation type="journal article" date="2024" name="Nat. Commun.">
        <title>Phylogenomics reveals the evolutionary origins of lichenization in chlorophyte algae.</title>
        <authorList>
            <person name="Puginier C."/>
            <person name="Libourel C."/>
            <person name="Otte J."/>
            <person name="Skaloud P."/>
            <person name="Haon M."/>
            <person name="Grisel S."/>
            <person name="Petersen M."/>
            <person name="Berrin J.G."/>
            <person name="Delaux P.M."/>
            <person name="Dal Grande F."/>
            <person name="Keller J."/>
        </authorList>
    </citation>
    <scope>NUCLEOTIDE SEQUENCE [LARGE SCALE GENOMIC DNA]</scope>
    <source>
        <strain evidence="1 2">SAG 2043</strain>
    </source>
</reference>
<comment type="caution">
    <text evidence="1">The sequence shown here is derived from an EMBL/GenBank/DDBJ whole genome shotgun (WGS) entry which is preliminary data.</text>
</comment>
<dbReference type="EMBL" id="JALJOR010000006">
    <property type="protein sequence ID" value="KAK9815753.1"/>
    <property type="molecule type" value="Genomic_DNA"/>
</dbReference>
<organism evidence="1 2">
    <name type="scientific">[Myrmecia] bisecta</name>
    <dbReference type="NCBI Taxonomy" id="41462"/>
    <lineage>
        <taxon>Eukaryota</taxon>
        <taxon>Viridiplantae</taxon>
        <taxon>Chlorophyta</taxon>
        <taxon>core chlorophytes</taxon>
        <taxon>Trebouxiophyceae</taxon>
        <taxon>Trebouxiales</taxon>
        <taxon>Trebouxiaceae</taxon>
        <taxon>Myrmecia</taxon>
    </lineage>
</organism>
<gene>
    <name evidence="1" type="ORF">WJX72_009011</name>
</gene>
<dbReference type="AlphaFoldDB" id="A0AAW1Q5A0"/>
<evidence type="ECO:0000313" key="1">
    <source>
        <dbReference type="EMBL" id="KAK9815753.1"/>
    </source>
</evidence>
<evidence type="ECO:0000313" key="2">
    <source>
        <dbReference type="Proteomes" id="UP001489004"/>
    </source>
</evidence>
<keyword evidence="2" id="KW-1185">Reference proteome</keyword>
<sequence length="135" mass="14813">MECWRISSDDMSSSEEYLQQWLGFCFGHLAAAGTMPPQVHLDFMGQRSILRLSCFQQASFLRLFSPGRTAFGKTRAEDYLFHALGHLVGHITGPSEGAVGRTPTIELEFTGPACSLQVTGSGVFVSGWKQPEQLA</sequence>
<accession>A0AAW1Q5A0</accession>